<organism evidence="1 2">
    <name type="scientific">Sulfitobacter faviae</name>
    <dbReference type="NCBI Taxonomy" id="1775881"/>
    <lineage>
        <taxon>Bacteria</taxon>
        <taxon>Pseudomonadati</taxon>
        <taxon>Pseudomonadota</taxon>
        <taxon>Alphaproteobacteria</taxon>
        <taxon>Rhodobacterales</taxon>
        <taxon>Roseobacteraceae</taxon>
        <taxon>Sulfitobacter</taxon>
    </lineage>
</organism>
<dbReference type="EMBL" id="CP116423">
    <property type="protein sequence ID" value="WCE70952.1"/>
    <property type="molecule type" value="Genomic_DNA"/>
</dbReference>
<protein>
    <submittedName>
        <fullName evidence="1">Uncharacterized protein</fullName>
    </submittedName>
</protein>
<sequence length="203" mass="23039">MSKFDPNQFINFSIDMHHVYKLNGTEWRFAYQTNGTVTFSAIDDPRQKVTYDISTLNRLNGVGQIEMVPYGLMPEGSRPVIAQELDGIVFSDHDPEKRKVVEMRYGMVQAYLTLRHAKAFKVNDDQINSAMDDIRAEAADYLATSLPDPEYDLQLKLWRAGNGPKPRTKRTVVIPDAISARTLRKWVAAYKKVSVGPGSRCRV</sequence>
<evidence type="ECO:0000313" key="2">
    <source>
        <dbReference type="Proteomes" id="UP001210770"/>
    </source>
</evidence>
<reference evidence="1" key="1">
    <citation type="submission" date="2023-01" db="EMBL/GenBank/DDBJ databases">
        <title>Comparative genomic analysis of cold water coral derived Sulfitobacter faviae: insights into their metabolism and habitat adaptation.</title>
        <authorList>
            <person name="Guo Y."/>
            <person name="Lin S."/>
            <person name="Huang Z."/>
            <person name="Tang K."/>
            <person name="Wang X."/>
        </authorList>
    </citation>
    <scope>NUCLEOTIDE SEQUENCE</scope>
    <source>
        <strain evidence="1">SCSIO W_1865</strain>
    </source>
</reference>
<name>A0AAX3LQF3_9RHOB</name>
<gene>
    <name evidence="1" type="ORF">PL336_03690</name>
</gene>
<dbReference type="AlphaFoldDB" id="A0AAX3LQF3"/>
<evidence type="ECO:0000313" key="1">
    <source>
        <dbReference type="EMBL" id="WCE70952.1"/>
    </source>
</evidence>
<proteinExistence type="predicted"/>
<dbReference type="RefSeq" id="WP_271689153.1">
    <property type="nucleotide sequence ID" value="NZ_CP116423.1"/>
</dbReference>
<dbReference type="Proteomes" id="UP001210770">
    <property type="component" value="Chromosome"/>
</dbReference>
<accession>A0AAX3LQF3</accession>